<dbReference type="Pfam" id="PF03435">
    <property type="entry name" value="Sacchrp_dh_NADP"/>
    <property type="match status" value="1"/>
</dbReference>
<proteinExistence type="predicted"/>
<feature type="domain" description="Saccharopine dehydrogenase NADP binding" evidence="1">
    <location>
        <begin position="4"/>
        <end position="120"/>
    </location>
</feature>
<dbReference type="InterPro" id="IPR036291">
    <property type="entry name" value="NAD(P)-bd_dom_sf"/>
</dbReference>
<comment type="caution">
    <text evidence="2">The sequence shown here is derived from an EMBL/GenBank/DDBJ whole genome shotgun (WGS) entry which is preliminary data.</text>
</comment>
<dbReference type="AlphaFoldDB" id="A0A846XX64"/>
<dbReference type="RefSeq" id="WP_067870382.1">
    <property type="nucleotide sequence ID" value="NZ_JAAXOP010000001.1"/>
</dbReference>
<reference evidence="2 3" key="1">
    <citation type="submission" date="2020-04" db="EMBL/GenBank/DDBJ databases">
        <title>MicrobeNet Type strains.</title>
        <authorList>
            <person name="Nicholson A.C."/>
        </authorList>
    </citation>
    <scope>NUCLEOTIDE SEQUENCE [LARGE SCALE GENOMIC DNA]</scope>
    <source>
        <strain evidence="2 3">JCM 12354</strain>
    </source>
</reference>
<dbReference type="EMBL" id="JAAXOP010000001">
    <property type="protein sequence ID" value="NKY48779.1"/>
    <property type="molecule type" value="Genomic_DNA"/>
</dbReference>
<dbReference type="PANTHER" id="PTHR43781">
    <property type="entry name" value="SACCHAROPINE DEHYDROGENASE"/>
    <property type="match status" value="1"/>
</dbReference>
<dbReference type="PANTHER" id="PTHR43781:SF1">
    <property type="entry name" value="SACCHAROPINE DEHYDROGENASE"/>
    <property type="match status" value="1"/>
</dbReference>
<organism evidence="2 3">
    <name type="scientific">Nocardia vermiculata</name>
    <dbReference type="NCBI Taxonomy" id="257274"/>
    <lineage>
        <taxon>Bacteria</taxon>
        <taxon>Bacillati</taxon>
        <taxon>Actinomycetota</taxon>
        <taxon>Actinomycetes</taxon>
        <taxon>Mycobacteriales</taxon>
        <taxon>Nocardiaceae</taxon>
        <taxon>Nocardia</taxon>
    </lineage>
</organism>
<evidence type="ECO:0000313" key="3">
    <source>
        <dbReference type="Proteomes" id="UP000565711"/>
    </source>
</evidence>
<dbReference type="Proteomes" id="UP000565711">
    <property type="component" value="Unassembled WGS sequence"/>
</dbReference>
<name>A0A846XX64_9NOCA</name>
<dbReference type="InterPro" id="IPR005097">
    <property type="entry name" value="Sacchrp_dh_NADP-bd"/>
</dbReference>
<evidence type="ECO:0000313" key="2">
    <source>
        <dbReference type="EMBL" id="NKY48779.1"/>
    </source>
</evidence>
<dbReference type="SUPFAM" id="SSF51735">
    <property type="entry name" value="NAD(P)-binding Rossmann-fold domains"/>
    <property type="match status" value="1"/>
</dbReference>
<keyword evidence="3" id="KW-1185">Reference proteome</keyword>
<accession>A0A846XX64</accession>
<protein>
    <submittedName>
        <fullName evidence="2">NAD(P)H-binding protein</fullName>
    </submittedName>
</protein>
<dbReference type="Gene3D" id="3.40.50.720">
    <property type="entry name" value="NAD(P)-binding Rossmann-like Domain"/>
    <property type="match status" value="1"/>
</dbReference>
<evidence type="ECO:0000259" key="1">
    <source>
        <dbReference type="Pfam" id="PF03435"/>
    </source>
</evidence>
<sequence>MPKIVVFGATGYTGRLTAEVLLSLGMSPLLAARNPTALRTLADELGGADTAVADVSDPASVRALLDRGDVLITTVGPFLRYGGPALAAALDAGAHYFDSTGEGPFIRTVFEHDEQARQAGVGLLSGFGFDYVPGNLAGALALRDAPDAVRVDIGYFIDTPGTSGGTRASVAGMLFERGFALRGGDVVPVRTGERIHTFDVEGHARTGASIPGSEHFALRRSYPNLREADVYLGLPAAVVARGFQLTSLITDATARVAPVEQLAEKALHSLVKGSTGGPSTSARSRNRTWAVAEARDNAGRVLSSITLAGGDPYDFTAATLAWGAQTALDGGLRGTGALGPIDAFGLDAVSAAAFDAGFAVTASGR</sequence>
<gene>
    <name evidence="2" type="ORF">HGA08_00955</name>
</gene>